<organism evidence="7 8">
    <name type="scientific">Thermothelomyces thermophilus (strain ATCC 42464 / BCRC 31852 / DSM 1799)</name>
    <name type="common">Sporotrichum thermophile</name>
    <dbReference type="NCBI Taxonomy" id="573729"/>
    <lineage>
        <taxon>Eukaryota</taxon>
        <taxon>Fungi</taxon>
        <taxon>Dikarya</taxon>
        <taxon>Ascomycota</taxon>
        <taxon>Pezizomycotina</taxon>
        <taxon>Sordariomycetes</taxon>
        <taxon>Sordariomycetidae</taxon>
        <taxon>Sordariales</taxon>
        <taxon>Chaetomiaceae</taxon>
        <taxon>Thermothelomyces</taxon>
    </lineage>
</organism>
<reference evidence="7 8" key="1">
    <citation type="journal article" date="2011" name="Nat. Biotechnol.">
        <title>Comparative genomic analysis of the thermophilic biomass-degrading fungi Myceliophthora thermophila and Thielavia terrestris.</title>
        <authorList>
            <person name="Berka R.M."/>
            <person name="Grigoriev I.V."/>
            <person name="Otillar R."/>
            <person name="Salamov A."/>
            <person name="Grimwood J."/>
            <person name="Reid I."/>
            <person name="Ishmael N."/>
            <person name="John T."/>
            <person name="Darmond C."/>
            <person name="Moisan M.-C."/>
            <person name="Henrissat B."/>
            <person name="Coutinho P.M."/>
            <person name="Lombard V."/>
            <person name="Natvig D.O."/>
            <person name="Lindquist E."/>
            <person name="Schmutz J."/>
            <person name="Lucas S."/>
            <person name="Harris P."/>
            <person name="Powlowski J."/>
            <person name="Bellemare A."/>
            <person name="Taylor D."/>
            <person name="Butler G."/>
            <person name="de Vries R.P."/>
            <person name="Allijn I.E."/>
            <person name="van den Brink J."/>
            <person name="Ushinsky S."/>
            <person name="Storms R."/>
            <person name="Powell A.J."/>
            <person name="Paulsen I.T."/>
            <person name="Elbourne L.D.H."/>
            <person name="Baker S.E."/>
            <person name="Magnuson J."/>
            <person name="LaBoissiere S."/>
            <person name="Clutterbuck A.J."/>
            <person name="Martinez D."/>
            <person name="Wogulis M."/>
            <person name="de Leon A.L."/>
            <person name="Rey M.W."/>
            <person name="Tsang A."/>
        </authorList>
    </citation>
    <scope>NUCLEOTIDE SEQUENCE [LARGE SCALE GENOMIC DNA]</scope>
    <source>
        <strain evidence="8">ATCC 42464 / BCRC 31852 / DSM 1799</strain>
    </source>
</reference>
<keyword evidence="8" id="KW-1185">Reference proteome</keyword>
<gene>
    <name evidence="7" type="ORF">MYCTH_37469</name>
</gene>
<dbReference type="GO" id="GO:0046872">
    <property type="term" value="F:metal ion binding"/>
    <property type="evidence" value="ECO:0007669"/>
    <property type="project" value="UniProtKB-UniRule"/>
</dbReference>
<dbReference type="InParanoid" id="G2QLV9"/>
<protein>
    <recommendedName>
        <fullName evidence="6">Cytochrome b5 heme-binding domain-containing protein</fullName>
    </recommendedName>
</protein>
<dbReference type="VEuPathDB" id="FungiDB:MYCTH_37469"/>
<dbReference type="GO" id="GO:0020037">
    <property type="term" value="F:heme binding"/>
    <property type="evidence" value="ECO:0007669"/>
    <property type="project" value="UniProtKB-UniRule"/>
</dbReference>
<dbReference type="OMA" id="YCAIDGD"/>
<dbReference type="Proteomes" id="UP000007322">
    <property type="component" value="Chromosome 6"/>
</dbReference>
<evidence type="ECO:0000256" key="3">
    <source>
        <dbReference type="ARBA" id="ARBA00023004"/>
    </source>
</evidence>
<dbReference type="PROSITE" id="PS50255">
    <property type="entry name" value="CYTOCHROME_B5_2"/>
    <property type="match status" value="1"/>
</dbReference>
<proteinExistence type="inferred from homology"/>
<keyword evidence="3 4" id="KW-0408">Iron</keyword>
<dbReference type="InterPro" id="IPR001199">
    <property type="entry name" value="Cyt_B5-like_heme/steroid-bd"/>
</dbReference>
<dbReference type="RefSeq" id="XP_003666184.1">
    <property type="nucleotide sequence ID" value="XM_003666136.1"/>
</dbReference>
<dbReference type="InterPro" id="IPR036400">
    <property type="entry name" value="Cyt_B5-like_heme/steroid_sf"/>
</dbReference>
<accession>G2QLV9</accession>
<evidence type="ECO:0000256" key="1">
    <source>
        <dbReference type="ARBA" id="ARBA00022617"/>
    </source>
</evidence>
<dbReference type="AlphaFoldDB" id="G2QLV9"/>
<dbReference type="EMBL" id="CP003007">
    <property type="protein sequence ID" value="AEO60939.1"/>
    <property type="molecule type" value="Genomic_DNA"/>
</dbReference>
<evidence type="ECO:0000313" key="8">
    <source>
        <dbReference type="Proteomes" id="UP000007322"/>
    </source>
</evidence>
<dbReference type="KEGG" id="mtm:MYCTH_37469"/>
<evidence type="ECO:0000313" key="7">
    <source>
        <dbReference type="EMBL" id="AEO60939.1"/>
    </source>
</evidence>
<evidence type="ECO:0000256" key="2">
    <source>
        <dbReference type="ARBA" id="ARBA00022723"/>
    </source>
</evidence>
<dbReference type="OrthoDB" id="10254945at2759"/>
<dbReference type="eggNOG" id="ENOG502RJA8">
    <property type="taxonomic scope" value="Eukaryota"/>
</dbReference>
<dbReference type="SUPFAM" id="SSF55856">
    <property type="entry name" value="Cytochrome b5-like heme/steroid binding domain"/>
    <property type="match status" value="1"/>
</dbReference>
<name>G2QLV9_THET4</name>
<keyword evidence="2 4" id="KW-0479">Metal-binding</keyword>
<dbReference type="InterPro" id="IPR018506">
    <property type="entry name" value="Cyt_B5_heme-BS"/>
</dbReference>
<feature type="region of interest" description="Disordered" evidence="5">
    <location>
        <begin position="141"/>
        <end position="190"/>
    </location>
</feature>
<comment type="similarity">
    <text evidence="4">Belongs to the cytochrome b5 family.</text>
</comment>
<sequence>MYCAIDGYVYDLGRYLHSHPGGAQMLYQYAGRDATDELRSEDPDFYSDLAPYAGADSTDALKAAKAPHALVRLFSRDDLVCAKIVRGTKKPIAPPELRRHCRIPSADERRREPRDCDTDWRVWVAVPEVDGSEKHMVYDVTSREGQVQSEKHGRKQGHGRRDVAGSKRRVGAVDNSNSEIISKPKRFRTG</sequence>
<evidence type="ECO:0000259" key="6">
    <source>
        <dbReference type="PROSITE" id="PS50255"/>
    </source>
</evidence>
<dbReference type="GeneID" id="11514321"/>
<evidence type="ECO:0000256" key="5">
    <source>
        <dbReference type="SAM" id="MobiDB-lite"/>
    </source>
</evidence>
<evidence type="ECO:0000256" key="4">
    <source>
        <dbReference type="RuleBase" id="RU362121"/>
    </source>
</evidence>
<keyword evidence="1 4" id="KW-0349">Heme</keyword>
<dbReference type="PROSITE" id="PS00191">
    <property type="entry name" value="CYTOCHROME_B5_1"/>
    <property type="match status" value="1"/>
</dbReference>
<dbReference type="HOGENOM" id="CLU_1441993_0_0_1"/>
<dbReference type="Gene3D" id="3.10.120.10">
    <property type="entry name" value="Cytochrome b5-like heme/steroid binding domain"/>
    <property type="match status" value="1"/>
</dbReference>
<feature type="domain" description="Cytochrome b5 heme-binding" evidence="6">
    <location>
        <begin position="1"/>
        <end position="50"/>
    </location>
</feature>
<dbReference type="Pfam" id="PF00173">
    <property type="entry name" value="Cyt-b5"/>
    <property type="match status" value="1"/>
</dbReference>